<dbReference type="EMBL" id="CAACVG010014840">
    <property type="protein sequence ID" value="VEN63785.1"/>
    <property type="molecule type" value="Genomic_DNA"/>
</dbReference>
<evidence type="ECO:0008006" key="4">
    <source>
        <dbReference type="Google" id="ProtNLM"/>
    </source>
</evidence>
<keyword evidence="1" id="KW-0472">Membrane</keyword>
<keyword evidence="3" id="KW-1185">Reference proteome</keyword>
<accession>A0A653DWC2</accession>
<evidence type="ECO:0000256" key="1">
    <source>
        <dbReference type="SAM" id="Phobius"/>
    </source>
</evidence>
<feature type="transmembrane region" description="Helical" evidence="1">
    <location>
        <begin position="46"/>
        <end position="63"/>
    </location>
</feature>
<sequence length="167" mass="19642">MTNVLFGTKTRNWSKFFFRISDFRRFGIPATYKDTIKMLNFYSTGYFWYCTIGMGVYATVAVYESKECRAINEKYDLHDICWSVIPTWLPFEHVPEYLKVVFFTLQSLGCFHIVASAALICFLTWEATEVLLTHVSHLKQHLLHVFDDVDHATERLGILVKYHTFIF</sequence>
<dbReference type="OrthoDB" id="6778599at2759"/>
<keyword evidence="1" id="KW-1133">Transmembrane helix</keyword>
<reference evidence="2 3" key="1">
    <citation type="submission" date="2019-01" db="EMBL/GenBank/DDBJ databases">
        <authorList>
            <person name="Sayadi A."/>
        </authorList>
    </citation>
    <scope>NUCLEOTIDE SEQUENCE [LARGE SCALE GENOMIC DNA]</scope>
</reference>
<gene>
    <name evidence="2" type="ORF">CALMAC_LOCUS20504</name>
</gene>
<evidence type="ECO:0000313" key="2">
    <source>
        <dbReference type="EMBL" id="VEN63785.1"/>
    </source>
</evidence>
<protein>
    <recommendedName>
        <fullName evidence="4">Odorant receptor</fullName>
    </recommendedName>
</protein>
<proteinExistence type="predicted"/>
<feature type="non-terminal residue" evidence="2">
    <location>
        <position position="167"/>
    </location>
</feature>
<keyword evidence="1" id="KW-0812">Transmembrane</keyword>
<dbReference type="Proteomes" id="UP000410492">
    <property type="component" value="Unassembled WGS sequence"/>
</dbReference>
<evidence type="ECO:0000313" key="3">
    <source>
        <dbReference type="Proteomes" id="UP000410492"/>
    </source>
</evidence>
<name>A0A653DWC2_CALMS</name>
<organism evidence="2 3">
    <name type="scientific">Callosobruchus maculatus</name>
    <name type="common">Southern cowpea weevil</name>
    <name type="synonym">Pulse bruchid</name>
    <dbReference type="NCBI Taxonomy" id="64391"/>
    <lineage>
        <taxon>Eukaryota</taxon>
        <taxon>Metazoa</taxon>
        <taxon>Ecdysozoa</taxon>
        <taxon>Arthropoda</taxon>
        <taxon>Hexapoda</taxon>
        <taxon>Insecta</taxon>
        <taxon>Pterygota</taxon>
        <taxon>Neoptera</taxon>
        <taxon>Endopterygota</taxon>
        <taxon>Coleoptera</taxon>
        <taxon>Polyphaga</taxon>
        <taxon>Cucujiformia</taxon>
        <taxon>Chrysomeloidea</taxon>
        <taxon>Chrysomelidae</taxon>
        <taxon>Bruchinae</taxon>
        <taxon>Bruchini</taxon>
        <taxon>Callosobruchus</taxon>
    </lineage>
</organism>
<feature type="transmembrane region" description="Helical" evidence="1">
    <location>
        <begin position="100"/>
        <end position="125"/>
    </location>
</feature>
<dbReference type="AlphaFoldDB" id="A0A653DWC2"/>